<name>A0A643C271_BALPH</name>
<evidence type="ECO:0000259" key="1">
    <source>
        <dbReference type="Pfam" id="PF16740"/>
    </source>
</evidence>
<evidence type="ECO:0000313" key="2">
    <source>
        <dbReference type="EMBL" id="KAB0394366.1"/>
    </source>
</evidence>
<accession>A0A643C271</accession>
<dbReference type="AlphaFoldDB" id="A0A643C271"/>
<dbReference type="EMBL" id="SGJD01002810">
    <property type="protein sequence ID" value="KAB0394366.1"/>
    <property type="molecule type" value="Genomic_DNA"/>
</dbReference>
<dbReference type="OrthoDB" id="9796414at2759"/>
<protein>
    <recommendedName>
        <fullName evidence="1">Ska2 N-terminal domain-containing protein</fullName>
    </recommendedName>
</protein>
<organism evidence="2 3">
    <name type="scientific">Balaenoptera physalus</name>
    <name type="common">Fin whale</name>
    <name type="synonym">Balaena physalus</name>
    <dbReference type="NCBI Taxonomy" id="9770"/>
    <lineage>
        <taxon>Eukaryota</taxon>
        <taxon>Metazoa</taxon>
        <taxon>Chordata</taxon>
        <taxon>Craniata</taxon>
        <taxon>Vertebrata</taxon>
        <taxon>Euteleostomi</taxon>
        <taxon>Mammalia</taxon>
        <taxon>Eutheria</taxon>
        <taxon>Laurasiatheria</taxon>
        <taxon>Artiodactyla</taxon>
        <taxon>Whippomorpha</taxon>
        <taxon>Cetacea</taxon>
        <taxon>Mysticeti</taxon>
        <taxon>Balaenopteridae</taxon>
        <taxon>Balaenoptera</taxon>
    </lineage>
</organism>
<evidence type="ECO:0000313" key="3">
    <source>
        <dbReference type="Proteomes" id="UP000437017"/>
    </source>
</evidence>
<comment type="caution">
    <text evidence="2">The sequence shown here is derived from an EMBL/GenBank/DDBJ whole genome shotgun (WGS) entry which is preliminary data.</text>
</comment>
<dbReference type="InterPro" id="IPR042091">
    <property type="entry name" value="Ska2_N"/>
</dbReference>
<gene>
    <name evidence="2" type="ORF">E2I00_014091</name>
</gene>
<proteinExistence type="predicted"/>
<dbReference type="Gene3D" id="6.10.250.1380">
    <property type="match status" value="1"/>
</dbReference>
<feature type="domain" description="Ska2 N-terminal" evidence="1">
    <location>
        <begin position="23"/>
        <end position="59"/>
    </location>
</feature>
<keyword evidence="3" id="KW-1185">Reference proteome</keyword>
<dbReference type="Pfam" id="PF16740">
    <property type="entry name" value="SKA2"/>
    <property type="match status" value="1"/>
</dbReference>
<dbReference type="Proteomes" id="UP000437017">
    <property type="component" value="Unassembled WGS sequence"/>
</dbReference>
<sequence length="59" mass="6997">MHERPQTLQRSHACLQLGERERAAYQKADSDLDYIRYRLEYEIKTNYPDSAGRKNPVTL</sequence>
<reference evidence="2 3" key="1">
    <citation type="journal article" date="2019" name="PLoS ONE">
        <title>Genomic analyses reveal an absence of contemporary introgressive admixture between fin whales and blue whales, despite known hybrids.</title>
        <authorList>
            <person name="Westbury M.V."/>
            <person name="Petersen B."/>
            <person name="Lorenzen E.D."/>
        </authorList>
    </citation>
    <scope>NUCLEOTIDE SEQUENCE [LARGE SCALE GENOMIC DNA]</scope>
    <source>
        <strain evidence="2">FinWhale-01</strain>
    </source>
</reference>